<dbReference type="Proteomes" id="UP001379235">
    <property type="component" value="Unassembled WGS sequence"/>
</dbReference>
<gene>
    <name evidence="3" type="ORF">WG900_15185</name>
</gene>
<name>A0ABU8SBF9_9SPHN</name>
<proteinExistence type="predicted"/>
<keyword evidence="2" id="KW-0732">Signal</keyword>
<keyword evidence="4" id="KW-1185">Reference proteome</keyword>
<feature type="signal peptide" evidence="2">
    <location>
        <begin position="1"/>
        <end position="20"/>
    </location>
</feature>
<dbReference type="RefSeq" id="WP_339968313.1">
    <property type="nucleotide sequence ID" value="NZ_JBBHJY010000008.1"/>
</dbReference>
<evidence type="ECO:0000313" key="4">
    <source>
        <dbReference type="Proteomes" id="UP001379235"/>
    </source>
</evidence>
<reference evidence="3 4" key="1">
    <citation type="submission" date="2024-03" db="EMBL/GenBank/DDBJ databases">
        <authorList>
            <person name="Jo J.-H."/>
        </authorList>
    </citation>
    <scope>NUCLEOTIDE SEQUENCE [LARGE SCALE GENOMIC DNA]</scope>
    <source>
        <strain evidence="3 4">AS3R-12</strain>
    </source>
</reference>
<sequence>MRKIALVAAVAGVFALSACKSEAPAPEATTEASAEATVDASAPAVDASAEASAPAADASEAPKM</sequence>
<evidence type="ECO:0000256" key="1">
    <source>
        <dbReference type="SAM" id="MobiDB-lite"/>
    </source>
</evidence>
<comment type="caution">
    <text evidence="3">The sequence shown here is derived from an EMBL/GenBank/DDBJ whole genome shotgun (WGS) entry which is preliminary data.</text>
</comment>
<protein>
    <submittedName>
        <fullName evidence="3">Uncharacterized protein</fullName>
    </submittedName>
</protein>
<accession>A0ABU8SBF9</accession>
<feature type="region of interest" description="Disordered" evidence="1">
    <location>
        <begin position="22"/>
        <end position="64"/>
    </location>
</feature>
<evidence type="ECO:0000313" key="3">
    <source>
        <dbReference type="EMBL" id="MEJ6011264.1"/>
    </source>
</evidence>
<feature type="chain" id="PRO_5047456888" evidence="2">
    <location>
        <begin position="21"/>
        <end position="64"/>
    </location>
</feature>
<dbReference type="EMBL" id="JBBHJY010000008">
    <property type="protein sequence ID" value="MEJ6011264.1"/>
    <property type="molecule type" value="Genomic_DNA"/>
</dbReference>
<evidence type="ECO:0000256" key="2">
    <source>
        <dbReference type="SAM" id="SignalP"/>
    </source>
</evidence>
<organism evidence="3 4">
    <name type="scientific">Novosphingobium aquae</name>
    <dbReference type="NCBI Taxonomy" id="3133435"/>
    <lineage>
        <taxon>Bacteria</taxon>
        <taxon>Pseudomonadati</taxon>
        <taxon>Pseudomonadota</taxon>
        <taxon>Alphaproteobacteria</taxon>
        <taxon>Sphingomonadales</taxon>
        <taxon>Sphingomonadaceae</taxon>
        <taxon>Novosphingobium</taxon>
    </lineage>
</organism>
<dbReference type="PROSITE" id="PS51257">
    <property type="entry name" value="PROKAR_LIPOPROTEIN"/>
    <property type="match status" value="1"/>
</dbReference>